<reference evidence="8" key="1">
    <citation type="submission" date="2021-10" db="EMBL/GenBank/DDBJ databases">
        <title>Anaerobic single-cell dispensing facilitates the cultivation of human gut bacteria.</title>
        <authorList>
            <person name="Afrizal A."/>
        </authorList>
    </citation>
    <scope>NUCLEOTIDE SEQUENCE</scope>
    <source>
        <strain evidence="8">CLA-AA-H250</strain>
    </source>
</reference>
<dbReference type="PANTHER" id="PTHR46795">
    <property type="entry name" value="ABC TRANSPORTER PERMEASE-RELATED-RELATED"/>
    <property type="match status" value="1"/>
</dbReference>
<feature type="transmembrane region" description="Helical" evidence="6">
    <location>
        <begin position="20"/>
        <end position="40"/>
    </location>
</feature>
<name>A0AAE3DHQ0_9FIRM</name>
<keyword evidence="6" id="KW-0813">Transport</keyword>
<feature type="transmembrane region" description="Helical" evidence="6">
    <location>
        <begin position="587"/>
        <end position="609"/>
    </location>
</feature>
<evidence type="ECO:0000256" key="1">
    <source>
        <dbReference type="ARBA" id="ARBA00004651"/>
    </source>
</evidence>
<dbReference type="PIRSF" id="PIRSF018968">
    <property type="entry name" value="ABC_permease_BceB"/>
    <property type="match status" value="1"/>
</dbReference>
<evidence type="ECO:0000256" key="2">
    <source>
        <dbReference type="ARBA" id="ARBA00022475"/>
    </source>
</evidence>
<evidence type="ECO:0000256" key="3">
    <source>
        <dbReference type="ARBA" id="ARBA00022692"/>
    </source>
</evidence>
<evidence type="ECO:0000313" key="9">
    <source>
        <dbReference type="Proteomes" id="UP001199424"/>
    </source>
</evidence>
<feature type="transmembrane region" description="Helical" evidence="6">
    <location>
        <begin position="528"/>
        <end position="553"/>
    </location>
</feature>
<sequence length="659" mass="74122">MNNLYVRLAAQNIKKHRRSYVPFMLAGVFVAAVSYILNSLSNNTELGPTSQMMFTLGSTVVMLFAVIFLFYTNSFLMKQRKKELGLYNVLGMNKGHIARVIGLETLFTALIVIVGGCAVGILLDKLTFLIVAKMIRITPNYGFHIIPKSLQYVAVVFGVIYVLIYISNVFRVRISRPIELLHGTNVGEREPKTKAFMAILGVLCLGSGYALSILSSREPVLAISLFFVAVLLVIIGTYFLFTAGSIALLKLLRRNKNYYYKTSHFISVSGMLYRMKQNAVGLANICILSTMVLVILSSTCSLWFGAEDMIHTRYPADVLVSMEDPNHMIDMDTFLTDELKSVPGGSYTSYEFLTGYDSSEETEDHSSAIFMKDGTAQVDSITRNVLFFSAETYNRITGENVTVEPGTALYMSVDGVPMPDTMTFAGTTYTLLPTPKSFNLRGRYHAYVSKPYVVVLPDYAEKSQVITPTEYYCISLGKLRDEEQQTFYDAIREDVTTIMPDEEGVFWDEDGYFNFECRVENTKEIRSMYGSFLFMGISLGFVFTMAAVLIIYYKQISEGMEDKNRFAIMQQVGLSQKEVKHAIHTQILTVFFLPLITAGIHVMFAYPIIRAILRAMMLSSETVFITCTVASFLVFSVLYAVVYALTAKVYYRIISEDNK</sequence>
<dbReference type="GO" id="GO:0005886">
    <property type="term" value="C:plasma membrane"/>
    <property type="evidence" value="ECO:0007669"/>
    <property type="project" value="UniProtKB-SubCell"/>
</dbReference>
<proteinExistence type="inferred from homology"/>
<accession>A0AAE3DHQ0</accession>
<feature type="transmembrane region" description="Helical" evidence="6">
    <location>
        <begin position="150"/>
        <end position="174"/>
    </location>
</feature>
<dbReference type="EMBL" id="JAJEQC010000002">
    <property type="protein sequence ID" value="MCC2136039.1"/>
    <property type="molecule type" value="Genomic_DNA"/>
</dbReference>
<evidence type="ECO:0000256" key="5">
    <source>
        <dbReference type="ARBA" id="ARBA00023136"/>
    </source>
</evidence>
<keyword evidence="4 6" id="KW-1133">Transmembrane helix</keyword>
<dbReference type="InterPro" id="IPR003838">
    <property type="entry name" value="ABC3_permease_C"/>
</dbReference>
<comment type="similarity">
    <text evidence="6">Belongs to the ABC-4 integral membrane protein family.</text>
</comment>
<evidence type="ECO:0000313" key="8">
    <source>
        <dbReference type="EMBL" id="MCC2136039.1"/>
    </source>
</evidence>
<dbReference type="InterPro" id="IPR027022">
    <property type="entry name" value="ABC_permease_BceB-typ"/>
</dbReference>
<feature type="transmembrane region" description="Helical" evidence="6">
    <location>
        <begin position="279"/>
        <end position="304"/>
    </location>
</feature>
<feature type="transmembrane region" description="Helical" evidence="6">
    <location>
        <begin position="97"/>
        <end position="123"/>
    </location>
</feature>
<keyword evidence="3 6" id="KW-0812">Transmembrane</keyword>
<comment type="subcellular location">
    <subcellularLocation>
        <location evidence="1 6">Cell membrane</location>
        <topology evidence="1 6">Multi-pass membrane protein</topology>
    </subcellularLocation>
</comment>
<organism evidence="8 9">
    <name type="scientific">Hominenteromicrobium mulieris</name>
    <dbReference type="NCBI Taxonomy" id="2885357"/>
    <lineage>
        <taxon>Bacteria</taxon>
        <taxon>Bacillati</taxon>
        <taxon>Bacillota</taxon>
        <taxon>Clostridia</taxon>
        <taxon>Eubacteriales</taxon>
        <taxon>Oscillospiraceae</taxon>
        <taxon>Hominenteromicrobium</taxon>
    </lineage>
</organism>
<keyword evidence="2 6" id="KW-1003">Cell membrane</keyword>
<protein>
    <submittedName>
        <fullName evidence="8">ABC transporter permease</fullName>
    </submittedName>
</protein>
<feature type="domain" description="ABC3 transporter permease C-terminal" evidence="7">
    <location>
        <begin position="58"/>
        <end position="173"/>
    </location>
</feature>
<dbReference type="GO" id="GO:0055085">
    <property type="term" value="P:transmembrane transport"/>
    <property type="evidence" value="ECO:0007669"/>
    <property type="project" value="UniProtKB-UniRule"/>
</dbReference>
<evidence type="ECO:0000256" key="6">
    <source>
        <dbReference type="PIRNR" id="PIRNR018968"/>
    </source>
</evidence>
<dbReference type="RefSeq" id="WP_308448616.1">
    <property type="nucleotide sequence ID" value="NZ_JAJEQC010000002.1"/>
</dbReference>
<dbReference type="InterPro" id="IPR052536">
    <property type="entry name" value="ABC-4_Integral_Memb_Prot"/>
</dbReference>
<keyword evidence="9" id="KW-1185">Reference proteome</keyword>
<feature type="transmembrane region" description="Helical" evidence="6">
    <location>
        <begin position="629"/>
        <end position="651"/>
    </location>
</feature>
<dbReference type="Pfam" id="PF02687">
    <property type="entry name" value="FtsX"/>
    <property type="match status" value="1"/>
</dbReference>
<dbReference type="Proteomes" id="UP001199424">
    <property type="component" value="Unassembled WGS sequence"/>
</dbReference>
<feature type="transmembrane region" description="Helical" evidence="6">
    <location>
        <begin position="220"/>
        <end position="249"/>
    </location>
</feature>
<gene>
    <name evidence="8" type="ORF">LKD31_03300</name>
</gene>
<dbReference type="AlphaFoldDB" id="A0AAE3DHQ0"/>
<feature type="transmembrane region" description="Helical" evidence="6">
    <location>
        <begin position="52"/>
        <end position="76"/>
    </location>
</feature>
<evidence type="ECO:0000259" key="7">
    <source>
        <dbReference type="Pfam" id="PF02687"/>
    </source>
</evidence>
<evidence type="ECO:0000256" key="4">
    <source>
        <dbReference type="ARBA" id="ARBA00022989"/>
    </source>
</evidence>
<comment type="caution">
    <text evidence="8">The sequence shown here is derived from an EMBL/GenBank/DDBJ whole genome shotgun (WGS) entry which is preliminary data.</text>
</comment>
<feature type="transmembrane region" description="Helical" evidence="6">
    <location>
        <begin position="195"/>
        <end position="214"/>
    </location>
</feature>
<dbReference type="PANTHER" id="PTHR46795:SF3">
    <property type="entry name" value="ABC TRANSPORTER PERMEASE"/>
    <property type="match status" value="1"/>
</dbReference>
<keyword evidence="5 6" id="KW-0472">Membrane</keyword>